<evidence type="ECO:0000313" key="2">
    <source>
        <dbReference type="Proteomes" id="UP001164539"/>
    </source>
</evidence>
<reference evidence="1 2" key="1">
    <citation type="journal article" date="2023" name="Science">
        <title>Complex scaffold remodeling in plant triterpene biosynthesis.</title>
        <authorList>
            <person name="De La Pena R."/>
            <person name="Hodgson H."/>
            <person name="Liu J.C."/>
            <person name="Stephenson M.J."/>
            <person name="Martin A.C."/>
            <person name="Owen C."/>
            <person name="Harkess A."/>
            <person name="Leebens-Mack J."/>
            <person name="Jimenez L.E."/>
            <person name="Osbourn A."/>
            <person name="Sattely E.S."/>
        </authorList>
    </citation>
    <scope>NUCLEOTIDE SEQUENCE [LARGE SCALE GENOMIC DNA]</scope>
    <source>
        <strain evidence="2">cv. JPN11</strain>
        <tissue evidence="1">Leaf</tissue>
    </source>
</reference>
<dbReference type="EMBL" id="CM051398">
    <property type="protein sequence ID" value="KAJ4718969.1"/>
    <property type="molecule type" value="Genomic_DNA"/>
</dbReference>
<protein>
    <submittedName>
        <fullName evidence="1">Terpene synthase</fullName>
    </submittedName>
</protein>
<dbReference type="Proteomes" id="UP001164539">
    <property type="component" value="Chromosome 5"/>
</dbReference>
<proteinExistence type="predicted"/>
<accession>A0ACC1Y7D6</accession>
<gene>
    <name evidence="1" type="ORF">OWV82_010592</name>
</gene>
<comment type="caution">
    <text evidence="1">The sequence shown here is derived from an EMBL/GenBank/DDBJ whole genome shotgun (WGS) entry which is preliminary data.</text>
</comment>
<sequence length="128" mass="14737">MQSDVFEKFKDEESKFKATLISDVQGLLSLYEAAHLAIRGEDILDEAIAFTTIHLKSAVSYVCPNLAEQINHALHRPLCKTLPRLDTLYFLSFYPRDDSYNKTLLKFAKLDFNMLQATHRKELSVITR</sequence>
<evidence type="ECO:0000313" key="1">
    <source>
        <dbReference type="EMBL" id="KAJ4718969.1"/>
    </source>
</evidence>
<organism evidence="1 2">
    <name type="scientific">Melia azedarach</name>
    <name type="common">Chinaberry tree</name>
    <dbReference type="NCBI Taxonomy" id="155640"/>
    <lineage>
        <taxon>Eukaryota</taxon>
        <taxon>Viridiplantae</taxon>
        <taxon>Streptophyta</taxon>
        <taxon>Embryophyta</taxon>
        <taxon>Tracheophyta</taxon>
        <taxon>Spermatophyta</taxon>
        <taxon>Magnoliopsida</taxon>
        <taxon>eudicotyledons</taxon>
        <taxon>Gunneridae</taxon>
        <taxon>Pentapetalae</taxon>
        <taxon>rosids</taxon>
        <taxon>malvids</taxon>
        <taxon>Sapindales</taxon>
        <taxon>Meliaceae</taxon>
        <taxon>Melia</taxon>
    </lineage>
</organism>
<name>A0ACC1Y7D6_MELAZ</name>
<keyword evidence="2" id="KW-1185">Reference proteome</keyword>